<reference evidence="7" key="1">
    <citation type="submission" date="2020-01" db="EMBL/GenBank/DDBJ databases">
        <authorList>
            <person name="Fang Y."/>
            <person name="Sun R."/>
            <person name="Nie L."/>
            <person name="He J."/>
            <person name="Hao L."/>
            <person name="Wang L."/>
            <person name="Su S."/>
            <person name="Lv E."/>
            <person name="Zhang Z."/>
            <person name="Xie R."/>
            <person name="Liu H."/>
        </authorList>
    </citation>
    <scope>NUCLEOTIDE SEQUENCE [LARGE SCALE GENOMIC DNA]</scope>
    <source>
        <strain evidence="7">XCT-53</strain>
    </source>
</reference>
<feature type="region of interest" description="Disordered" evidence="4">
    <location>
        <begin position="1"/>
        <end position="32"/>
    </location>
</feature>
<dbReference type="PANTHER" id="PTHR46796:SF6">
    <property type="entry name" value="ARAC SUBFAMILY"/>
    <property type="match status" value="1"/>
</dbReference>
<dbReference type="Pfam" id="PF12833">
    <property type="entry name" value="HTH_18"/>
    <property type="match status" value="1"/>
</dbReference>
<evidence type="ECO:0000313" key="7">
    <source>
        <dbReference type="Proteomes" id="UP000586722"/>
    </source>
</evidence>
<evidence type="ECO:0000256" key="1">
    <source>
        <dbReference type="ARBA" id="ARBA00023015"/>
    </source>
</evidence>
<proteinExistence type="predicted"/>
<dbReference type="Pfam" id="PF14525">
    <property type="entry name" value="AraC_binding_2"/>
    <property type="match status" value="1"/>
</dbReference>
<dbReference type="EMBL" id="JAABLQ010000001">
    <property type="protein sequence ID" value="NBN78645.1"/>
    <property type="molecule type" value="Genomic_DNA"/>
</dbReference>
<dbReference type="SMART" id="SM00342">
    <property type="entry name" value="HTH_ARAC"/>
    <property type="match status" value="1"/>
</dbReference>
<name>A0A7X5J9T5_9HYPH</name>
<dbReference type="InterPro" id="IPR009057">
    <property type="entry name" value="Homeodomain-like_sf"/>
</dbReference>
<dbReference type="Gene3D" id="1.10.10.60">
    <property type="entry name" value="Homeodomain-like"/>
    <property type="match status" value="1"/>
</dbReference>
<dbReference type="InterPro" id="IPR018060">
    <property type="entry name" value="HTH_AraC"/>
</dbReference>
<dbReference type="Proteomes" id="UP000586722">
    <property type="component" value="Unassembled WGS sequence"/>
</dbReference>
<dbReference type="InterPro" id="IPR035418">
    <property type="entry name" value="AraC-bd_2"/>
</dbReference>
<dbReference type="GO" id="GO:0003700">
    <property type="term" value="F:DNA-binding transcription factor activity"/>
    <property type="evidence" value="ECO:0007669"/>
    <property type="project" value="InterPro"/>
</dbReference>
<dbReference type="PANTHER" id="PTHR46796">
    <property type="entry name" value="HTH-TYPE TRANSCRIPTIONAL ACTIVATOR RHAS-RELATED"/>
    <property type="match status" value="1"/>
</dbReference>
<evidence type="ECO:0000256" key="3">
    <source>
        <dbReference type="ARBA" id="ARBA00023163"/>
    </source>
</evidence>
<dbReference type="PROSITE" id="PS01124">
    <property type="entry name" value="HTH_ARAC_FAMILY_2"/>
    <property type="match status" value="1"/>
</dbReference>
<keyword evidence="7" id="KW-1185">Reference proteome</keyword>
<organism evidence="6 7">
    <name type="scientific">Pannonibacter tanglangensis</name>
    <dbReference type="NCBI Taxonomy" id="2750084"/>
    <lineage>
        <taxon>Bacteria</taxon>
        <taxon>Pseudomonadati</taxon>
        <taxon>Pseudomonadota</taxon>
        <taxon>Alphaproteobacteria</taxon>
        <taxon>Hyphomicrobiales</taxon>
        <taxon>Stappiaceae</taxon>
        <taxon>Pannonibacter</taxon>
    </lineage>
</organism>
<dbReference type="InterPro" id="IPR050204">
    <property type="entry name" value="AraC_XylS_family_regulators"/>
</dbReference>
<evidence type="ECO:0000313" key="6">
    <source>
        <dbReference type="EMBL" id="NBN78645.1"/>
    </source>
</evidence>
<evidence type="ECO:0000256" key="4">
    <source>
        <dbReference type="SAM" id="MobiDB-lite"/>
    </source>
</evidence>
<dbReference type="RefSeq" id="WP_161708564.1">
    <property type="nucleotide sequence ID" value="NZ_JAABLQ010000001.1"/>
</dbReference>
<evidence type="ECO:0000259" key="5">
    <source>
        <dbReference type="PROSITE" id="PS01124"/>
    </source>
</evidence>
<keyword evidence="1" id="KW-0805">Transcription regulation</keyword>
<gene>
    <name evidence="6" type="ORF">GWI72_10235</name>
</gene>
<keyword evidence="3" id="KW-0804">Transcription</keyword>
<keyword evidence="2" id="KW-0238">DNA-binding</keyword>
<accession>A0A7X5J9T5</accession>
<protein>
    <submittedName>
        <fullName evidence="6">Helix-turn-helix domain-containing protein</fullName>
    </submittedName>
</protein>
<comment type="caution">
    <text evidence="6">The sequence shown here is derived from an EMBL/GenBank/DDBJ whole genome shotgun (WGS) entry which is preliminary data.</text>
</comment>
<feature type="domain" description="HTH araC/xylS-type" evidence="5">
    <location>
        <begin position="236"/>
        <end position="338"/>
    </location>
</feature>
<dbReference type="GO" id="GO:0043565">
    <property type="term" value="F:sequence-specific DNA binding"/>
    <property type="evidence" value="ECO:0007669"/>
    <property type="project" value="InterPro"/>
</dbReference>
<dbReference type="SUPFAM" id="SSF46689">
    <property type="entry name" value="Homeodomain-like"/>
    <property type="match status" value="1"/>
</dbReference>
<sequence>MGRSQSPSSQAAGMPRSRPVEVSPPPGSRPLRASARFAPIPVDAYAARLQAVCGAFSVEPAARREATVEGDITLLSAGGIDTAIVSLDAQSVARTARMIRQDPAEHLFLLLQDSGTSGIRQGDQEVRLRAGDLYLADSACPSEFIYNGRRSRQISLHLPRDLARRRLGETCLGGVGLDRTDPLCVAVRAVVTKLLSLEMPAQSSLGETVLDLLAAYFHHWERQSAAQDRQRESLYAEACRLISRHACEPGLDIDSLASRLGLSRRSLQRHFEAMGETVSAVILRTRLDLAHRRLLARQDGEDMSSIAAIAYDTGFNDLSHFYRTFRTRFGTAPGALRG</sequence>
<feature type="compositionally biased region" description="Polar residues" evidence="4">
    <location>
        <begin position="1"/>
        <end position="11"/>
    </location>
</feature>
<evidence type="ECO:0000256" key="2">
    <source>
        <dbReference type="ARBA" id="ARBA00023125"/>
    </source>
</evidence>
<dbReference type="AlphaFoldDB" id="A0A7X5J9T5"/>